<feature type="non-terminal residue" evidence="1">
    <location>
        <position position="1"/>
    </location>
</feature>
<sequence length="85" mass="9729">NCHPHNATSTTFTGLNGSDNDNAFTRTFTALLGAILLETDSSKPFLTDNQTQTWIDWALKYLQIETDWRSYVPVKRLGAWHCPWQ</sequence>
<organism evidence="1 2">
    <name type="scientific">Lacticaseibacillus paracasei subsp. paracasei Lpp71</name>
    <dbReference type="NCBI Taxonomy" id="1256207"/>
    <lineage>
        <taxon>Bacteria</taxon>
        <taxon>Bacillati</taxon>
        <taxon>Bacillota</taxon>
        <taxon>Bacilli</taxon>
        <taxon>Lactobacillales</taxon>
        <taxon>Lactobacillaceae</taxon>
        <taxon>Lacticaseibacillus</taxon>
    </lineage>
</organism>
<evidence type="ECO:0000313" key="2">
    <source>
        <dbReference type="Proteomes" id="UP000014252"/>
    </source>
</evidence>
<dbReference type="InterPro" id="IPR021247">
    <property type="entry name" value="DUF2785"/>
</dbReference>
<dbReference type="AlphaFoldDB" id="A0A8E0MDK0"/>
<name>A0A8E0MDK0_LACPA</name>
<dbReference type="Pfam" id="PF10978">
    <property type="entry name" value="DUF2785"/>
    <property type="match status" value="1"/>
</dbReference>
<dbReference type="Proteomes" id="UP000014252">
    <property type="component" value="Unassembled WGS sequence"/>
</dbReference>
<gene>
    <name evidence="1" type="ORF">Lpp71_08677</name>
</gene>
<accession>A0A8E0MDK0</accession>
<proteinExistence type="predicted"/>
<evidence type="ECO:0000313" key="1">
    <source>
        <dbReference type="EMBL" id="EPC73472.1"/>
    </source>
</evidence>
<dbReference type="EMBL" id="ANKD01000411">
    <property type="protein sequence ID" value="EPC73472.1"/>
    <property type="molecule type" value="Genomic_DNA"/>
</dbReference>
<reference evidence="1 2" key="1">
    <citation type="journal article" date="2013" name="PLoS ONE">
        <title>Lactobacillus paracasei comparative genomics: towards species pan-genome definition and exploitation of diversity.</title>
        <authorList>
            <person name="Smokvina T."/>
            <person name="Wels M."/>
            <person name="Polka J."/>
            <person name="Chervaux C."/>
            <person name="Brisse S."/>
            <person name="Boekhorst J."/>
            <person name="van Hylckama Vlieg J.E."/>
            <person name="Siezen R.J."/>
        </authorList>
    </citation>
    <scope>NUCLEOTIDE SEQUENCE [LARGE SCALE GENOMIC DNA]</scope>
    <source>
        <strain evidence="1 2">Lpp71</strain>
    </source>
</reference>
<protein>
    <submittedName>
        <fullName evidence="1">Uncharacterized protein</fullName>
    </submittedName>
</protein>
<comment type="caution">
    <text evidence="1">The sequence shown here is derived from an EMBL/GenBank/DDBJ whole genome shotgun (WGS) entry which is preliminary data.</text>
</comment>